<feature type="compositionally biased region" description="Polar residues" evidence="1">
    <location>
        <begin position="41"/>
        <end position="51"/>
    </location>
</feature>
<organism evidence="2 3">
    <name type="scientific">Prorocentrum cordatum</name>
    <dbReference type="NCBI Taxonomy" id="2364126"/>
    <lineage>
        <taxon>Eukaryota</taxon>
        <taxon>Sar</taxon>
        <taxon>Alveolata</taxon>
        <taxon>Dinophyceae</taxon>
        <taxon>Prorocentrales</taxon>
        <taxon>Prorocentraceae</taxon>
        <taxon>Prorocentrum</taxon>
    </lineage>
</organism>
<dbReference type="Proteomes" id="UP001189429">
    <property type="component" value="Unassembled WGS sequence"/>
</dbReference>
<keyword evidence="3" id="KW-1185">Reference proteome</keyword>
<name>A0ABN9TQX2_9DINO</name>
<reference evidence="2" key="1">
    <citation type="submission" date="2023-10" db="EMBL/GenBank/DDBJ databases">
        <authorList>
            <person name="Chen Y."/>
            <person name="Shah S."/>
            <person name="Dougan E. K."/>
            <person name="Thang M."/>
            <person name="Chan C."/>
        </authorList>
    </citation>
    <scope>NUCLEOTIDE SEQUENCE [LARGE SCALE GENOMIC DNA]</scope>
</reference>
<sequence>MANFRTCRGRQSLSSDASHRTNSWHCCEDRPPARPAAARTIQHSFSTSGTRDTVAREGRPPRPGGAAVTVARRRPSASSGGEEEEEEEEEEARELPRRPPAAGGRRGTACL</sequence>
<comment type="caution">
    <text evidence="2">The sequence shown here is derived from an EMBL/GenBank/DDBJ whole genome shotgun (WGS) entry which is preliminary data.</text>
</comment>
<gene>
    <name evidence="2" type="ORF">PCOR1329_LOCUS41413</name>
</gene>
<evidence type="ECO:0000256" key="1">
    <source>
        <dbReference type="SAM" id="MobiDB-lite"/>
    </source>
</evidence>
<feature type="compositionally biased region" description="Acidic residues" evidence="1">
    <location>
        <begin position="81"/>
        <end position="92"/>
    </location>
</feature>
<protein>
    <submittedName>
        <fullName evidence="2">Uncharacterized protein</fullName>
    </submittedName>
</protein>
<proteinExistence type="predicted"/>
<feature type="compositionally biased region" description="Polar residues" evidence="1">
    <location>
        <begin position="9"/>
        <end position="24"/>
    </location>
</feature>
<accession>A0ABN9TQX2</accession>
<evidence type="ECO:0000313" key="2">
    <source>
        <dbReference type="EMBL" id="CAK0848482.1"/>
    </source>
</evidence>
<evidence type="ECO:0000313" key="3">
    <source>
        <dbReference type="Proteomes" id="UP001189429"/>
    </source>
</evidence>
<feature type="region of interest" description="Disordered" evidence="1">
    <location>
        <begin position="1"/>
        <end position="111"/>
    </location>
</feature>
<dbReference type="EMBL" id="CAUYUJ010014983">
    <property type="protein sequence ID" value="CAK0848482.1"/>
    <property type="molecule type" value="Genomic_DNA"/>
</dbReference>